<dbReference type="AlphaFoldDB" id="A0A815FPW4"/>
<keyword evidence="2 3" id="KW-0802">TPR repeat</keyword>
<protein>
    <submittedName>
        <fullName evidence="4">Uncharacterized protein</fullName>
    </submittedName>
</protein>
<evidence type="ECO:0000313" key="7">
    <source>
        <dbReference type="EMBL" id="CAF4226058.1"/>
    </source>
</evidence>
<dbReference type="Proteomes" id="UP000663829">
    <property type="component" value="Unassembled WGS sequence"/>
</dbReference>
<accession>A0A815FPW4</accession>
<proteinExistence type="predicted"/>
<feature type="repeat" description="TPR" evidence="3">
    <location>
        <begin position="24"/>
        <end position="57"/>
    </location>
</feature>
<keyword evidence="1" id="KW-0677">Repeat</keyword>
<dbReference type="Proteomes" id="UP000677228">
    <property type="component" value="Unassembled WGS sequence"/>
</dbReference>
<dbReference type="EMBL" id="CAJOBC010052229">
    <property type="protein sequence ID" value="CAF4181603.1"/>
    <property type="molecule type" value="Genomic_DNA"/>
</dbReference>
<dbReference type="SMART" id="SM00028">
    <property type="entry name" value="TPR"/>
    <property type="match status" value="5"/>
</dbReference>
<dbReference type="Gene3D" id="1.25.40.10">
    <property type="entry name" value="Tetratricopeptide repeat domain"/>
    <property type="match status" value="2"/>
</dbReference>
<dbReference type="Pfam" id="PF13424">
    <property type="entry name" value="TPR_12"/>
    <property type="match status" value="1"/>
</dbReference>
<evidence type="ECO:0000256" key="2">
    <source>
        <dbReference type="ARBA" id="ARBA00022803"/>
    </source>
</evidence>
<evidence type="ECO:0000256" key="3">
    <source>
        <dbReference type="PROSITE-ProRule" id="PRU00339"/>
    </source>
</evidence>
<dbReference type="EMBL" id="CAJNOQ010013817">
    <property type="protein sequence ID" value="CAF1329379.1"/>
    <property type="molecule type" value="Genomic_DNA"/>
</dbReference>
<dbReference type="PROSITE" id="PS50005">
    <property type="entry name" value="TPR"/>
    <property type="match status" value="1"/>
</dbReference>
<name>A0A815FPW4_9BILA</name>
<evidence type="ECO:0000313" key="4">
    <source>
        <dbReference type="EMBL" id="CAF1329379.1"/>
    </source>
</evidence>
<evidence type="ECO:0000256" key="1">
    <source>
        <dbReference type="ARBA" id="ARBA00022737"/>
    </source>
</evidence>
<dbReference type="Pfam" id="PF13181">
    <property type="entry name" value="TPR_8"/>
    <property type="match status" value="2"/>
</dbReference>
<dbReference type="EMBL" id="CAJOBA010049648">
    <property type="protein sequence ID" value="CAF4226058.1"/>
    <property type="molecule type" value="Genomic_DNA"/>
</dbReference>
<gene>
    <name evidence="4" type="ORF">GPM918_LOCUS29868</name>
    <name evidence="5" type="ORF">OVA965_LOCUS33896</name>
    <name evidence="6" type="ORF">SRO942_LOCUS30463</name>
    <name evidence="7" type="ORF">TMI583_LOCUS34802</name>
</gene>
<evidence type="ECO:0000313" key="6">
    <source>
        <dbReference type="EMBL" id="CAF4181603.1"/>
    </source>
</evidence>
<dbReference type="EMBL" id="CAJNOK010027870">
    <property type="protein sequence ID" value="CAF1427136.1"/>
    <property type="molecule type" value="Genomic_DNA"/>
</dbReference>
<dbReference type="PANTHER" id="PTHR45641:SF19">
    <property type="entry name" value="NEPHROCYSTIN-3"/>
    <property type="match status" value="1"/>
</dbReference>
<organism evidence="4 8">
    <name type="scientific">Didymodactylos carnosus</name>
    <dbReference type="NCBI Taxonomy" id="1234261"/>
    <lineage>
        <taxon>Eukaryota</taxon>
        <taxon>Metazoa</taxon>
        <taxon>Spiralia</taxon>
        <taxon>Gnathifera</taxon>
        <taxon>Rotifera</taxon>
        <taxon>Eurotatoria</taxon>
        <taxon>Bdelloidea</taxon>
        <taxon>Philodinida</taxon>
        <taxon>Philodinidae</taxon>
        <taxon>Didymodactylos</taxon>
    </lineage>
</organism>
<dbReference type="SUPFAM" id="SSF81901">
    <property type="entry name" value="HCP-like"/>
    <property type="match status" value="1"/>
</dbReference>
<evidence type="ECO:0000313" key="8">
    <source>
        <dbReference type="Proteomes" id="UP000663829"/>
    </source>
</evidence>
<dbReference type="InterPro" id="IPR011990">
    <property type="entry name" value="TPR-like_helical_dom_sf"/>
</dbReference>
<reference evidence="4" key="1">
    <citation type="submission" date="2021-02" db="EMBL/GenBank/DDBJ databases">
        <authorList>
            <person name="Nowell W R."/>
        </authorList>
    </citation>
    <scope>NUCLEOTIDE SEQUENCE</scope>
</reference>
<comment type="caution">
    <text evidence="4">The sequence shown here is derived from an EMBL/GenBank/DDBJ whole genome shotgun (WGS) entry which is preliminary data.</text>
</comment>
<dbReference type="Proteomes" id="UP000682733">
    <property type="component" value="Unassembled WGS sequence"/>
</dbReference>
<sequence length="235" mass="27294">MGQYDQAIDYIRQCPVLQNPKDSANLLNNIDAVYFYKEDLETALHYYERALKLDHDSNLVKSLMHINTGTLLERKCSFNEALKSFSRSLNLITDEFLQARIYNNIGILYDQGLEDGESGLEYYEKALVIYKTTGQLRHSYAETLNNIACVYDTRGEHEKAHELYMEGLCIYEKTLLVGHHDSTHALLNIGTTHYSQDSYDVTIEYYEKALTGFRQIMLVFNLQHVCVIWQMYTGR</sequence>
<dbReference type="Proteomes" id="UP000681722">
    <property type="component" value="Unassembled WGS sequence"/>
</dbReference>
<dbReference type="PANTHER" id="PTHR45641">
    <property type="entry name" value="TETRATRICOPEPTIDE REPEAT PROTEIN (AFU_ORTHOLOGUE AFUA_6G03870)"/>
    <property type="match status" value="1"/>
</dbReference>
<dbReference type="InterPro" id="IPR019734">
    <property type="entry name" value="TPR_rpt"/>
</dbReference>
<keyword evidence="8" id="KW-1185">Reference proteome</keyword>
<evidence type="ECO:0000313" key="5">
    <source>
        <dbReference type="EMBL" id="CAF1427136.1"/>
    </source>
</evidence>